<accession>A0AAV2KPZ4</accession>
<protein>
    <submittedName>
        <fullName evidence="1">Uncharacterized protein</fullName>
    </submittedName>
</protein>
<name>A0AAV2KPZ4_KNICA</name>
<dbReference type="EMBL" id="OZ035841">
    <property type="protein sequence ID" value="CAL1590149.1"/>
    <property type="molecule type" value="Genomic_DNA"/>
</dbReference>
<sequence length="116" mass="12995">MSLVNGNAVVGMPVALVSSSLGRQYYLMNHSGWFKTRADGTPPLWPNPPEKVGDWTHSARRSQTSEWQAANGFTRLLRLRLHTSDVILSAPELSVQDQNLKYKIRWTLAGLMISTD</sequence>
<dbReference type="Proteomes" id="UP001497482">
    <property type="component" value="Chromosome 19"/>
</dbReference>
<proteinExistence type="predicted"/>
<organism evidence="1 2">
    <name type="scientific">Knipowitschia caucasica</name>
    <name type="common">Caucasian dwarf goby</name>
    <name type="synonym">Pomatoschistus caucasicus</name>
    <dbReference type="NCBI Taxonomy" id="637954"/>
    <lineage>
        <taxon>Eukaryota</taxon>
        <taxon>Metazoa</taxon>
        <taxon>Chordata</taxon>
        <taxon>Craniata</taxon>
        <taxon>Vertebrata</taxon>
        <taxon>Euteleostomi</taxon>
        <taxon>Actinopterygii</taxon>
        <taxon>Neopterygii</taxon>
        <taxon>Teleostei</taxon>
        <taxon>Neoteleostei</taxon>
        <taxon>Acanthomorphata</taxon>
        <taxon>Gobiaria</taxon>
        <taxon>Gobiiformes</taxon>
        <taxon>Gobioidei</taxon>
        <taxon>Gobiidae</taxon>
        <taxon>Gobiinae</taxon>
        <taxon>Knipowitschia</taxon>
    </lineage>
</organism>
<gene>
    <name evidence="1" type="ORF">KC01_LOCUS19702</name>
</gene>
<evidence type="ECO:0000313" key="1">
    <source>
        <dbReference type="EMBL" id="CAL1590149.1"/>
    </source>
</evidence>
<dbReference type="AlphaFoldDB" id="A0AAV2KPZ4"/>
<evidence type="ECO:0000313" key="2">
    <source>
        <dbReference type="Proteomes" id="UP001497482"/>
    </source>
</evidence>
<reference evidence="1 2" key="1">
    <citation type="submission" date="2024-04" db="EMBL/GenBank/DDBJ databases">
        <authorList>
            <person name="Waldvogel A.-M."/>
            <person name="Schoenle A."/>
        </authorList>
    </citation>
    <scope>NUCLEOTIDE SEQUENCE [LARGE SCALE GENOMIC DNA]</scope>
</reference>
<keyword evidence="2" id="KW-1185">Reference proteome</keyword>